<dbReference type="Gene3D" id="3.30.70.141">
    <property type="entry name" value="Nucleoside diphosphate kinase-like domain"/>
    <property type="match status" value="1"/>
</dbReference>
<protein>
    <recommendedName>
        <fullName evidence="1">Nucleoside diphosphate kinase-like domain-containing protein</fullName>
    </recommendedName>
</protein>
<dbReference type="AlphaFoldDB" id="A0A1B1APV9"/>
<dbReference type="STRING" id="68214.AVL59_02525"/>
<dbReference type="EMBL" id="CP016279">
    <property type="protein sequence ID" value="ANP48593.1"/>
    <property type="molecule type" value="Genomic_DNA"/>
</dbReference>
<dbReference type="SUPFAM" id="SSF54919">
    <property type="entry name" value="Nucleoside diphosphate kinase, NDK"/>
    <property type="match status" value="1"/>
</dbReference>
<reference evidence="2 3" key="1">
    <citation type="submission" date="2016-06" db="EMBL/GenBank/DDBJ databases">
        <title>Complete genome sequence of Streptomyces griseochromogenes ATCC 14511, the Blasticidin S producer.</title>
        <authorList>
            <person name="Wu L."/>
        </authorList>
    </citation>
    <scope>NUCLEOTIDE SEQUENCE [LARGE SCALE GENOMIC DNA]</scope>
    <source>
        <strain evidence="2 3">ATCC 14511</strain>
    </source>
</reference>
<organism evidence="2 3">
    <name type="scientific">Streptomyces griseochromogenes</name>
    <dbReference type="NCBI Taxonomy" id="68214"/>
    <lineage>
        <taxon>Bacteria</taxon>
        <taxon>Bacillati</taxon>
        <taxon>Actinomycetota</taxon>
        <taxon>Actinomycetes</taxon>
        <taxon>Kitasatosporales</taxon>
        <taxon>Streptomycetaceae</taxon>
        <taxon>Streptomyces</taxon>
    </lineage>
</organism>
<dbReference type="InterPro" id="IPR036850">
    <property type="entry name" value="NDK-like_dom_sf"/>
</dbReference>
<evidence type="ECO:0000313" key="3">
    <source>
        <dbReference type="Proteomes" id="UP000092659"/>
    </source>
</evidence>
<accession>A0A1B1APV9</accession>
<dbReference type="InterPro" id="IPR034907">
    <property type="entry name" value="NDK-like_dom"/>
</dbReference>
<proteinExistence type="predicted"/>
<dbReference type="Pfam" id="PF00334">
    <property type="entry name" value="NDK"/>
    <property type="match status" value="1"/>
</dbReference>
<dbReference type="Proteomes" id="UP000092659">
    <property type="component" value="Chromosome"/>
</dbReference>
<sequence length="316" mass="34491">MSAPLRSDRSKGDSSVPDSDFWSRHVFVLLSSDAPYRGVHADMVKRLRKEGFPPVAARALHADPELIDDLYADLIAGQWQTWRYRLVDAVLALGPAMALICRYEGDTGQQPERGAHDILALRKGYQHPEQAEHGTLRRDFGAVNSIVGLMHSSDGPAESEREAAIFGLTAADAAADPEAAAAEIDYLCQVVAPHTPEHRDFDQVLAAVRTRVLASLWEDLPADVRRRVRERFPEPAGLGEVSAGAELAALLAGHAPEPLPAFIACEFEPSAAGSMRMSVAEQALRTTGVVLDPWERVVLESSLHFQPLRASRQAVR</sequence>
<gene>
    <name evidence="2" type="ORF">AVL59_02525</name>
</gene>
<evidence type="ECO:0000313" key="2">
    <source>
        <dbReference type="EMBL" id="ANP48593.1"/>
    </source>
</evidence>
<dbReference type="KEGG" id="sgs:AVL59_02525"/>
<name>A0A1B1APV9_9ACTN</name>
<evidence type="ECO:0000259" key="1">
    <source>
        <dbReference type="Pfam" id="PF00334"/>
    </source>
</evidence>
<feature type="domain" description="Nucleoside diphosphate kinase-like" evidence="1">
    <location>
        <begin position="27"/>
        <end position="166"/>
    </location>
</feature>